<feature type="compositionally biased region" description="Polar residues" evidence="1">
    <location>
        <begin position="24"/>
        <end position="37"/>
    </location>
</feature>
<keyword evidence="4" id="KW-1185">Reference proteome</keyword>
<dbReference type="OrthoDB" id="5987198at2759"/>
<dbReference type="EMBL" id="WIUZ02000001">
    <property type="protein sequence ID" value="KAF9792535.1"/>
    <property type="molecule type" value="Genomic_DNA"/>
</dbReference>
<gene>
    <name evidence="3" type="ORF">BJ322DRAFT_1215573</name>
</gene>
<evidence type="ECO:0000256" key="1">
    <source>
        <dbReference type="SAM" id="MobiDB-lite"/>
    </source>
</evidence>
<dbReference type="Proteomes" id="UP000736335">
    <property type="component" value="Unassembled WGS sequence"/>
</dbReference>
<comment type="caution">
    <text evidence="3">The sequence shown here is derived from an EMBL/GenBank/DDBJ whole genome shotgun (WGS) entry which is preliminary data.</text>
</comment>
<dbReference type="Gene3D" id="1.10.510.10">
    <property type="entry name" value="Transferase(Phosphotransferase) domain 1"/>
    <property type="match status" value="1"/>
</dbReference>
<dbReference type="AlphaFoldDB" id="A0A9P6HQ92"/>
<reference evidence="3" key="2">
    <citation type="submission" date="2020-11" db="EMBL/GenBank/DDBJ databases">
        <authorList>
            <consortium name="DOE Joint Genome Institute"/>
            <person name="Kuo A."/>
            <person name="Miyauchi S."/>
            <person name="Kiss E."/>
            <person name="Drula E."/>
            <person name="Kohler A."/>
            <person name="Sanchez-Garcia M."/>
            <person name="Andreopoulos B."/>
            <person name="Barry K.W."/>
            <person name="Bonito G."/>
            <person name="Buee M."/>
            <person name="Carver A."/>
            <person name="Chen C."/>
            <person name="Cichocki N."/>
            <person name="Clum A."/>
            <person name="Culley D."/>
            <person name="Crous P.W."/>
            <person name="Fauchery L."/>
            <person name="Girlanda M."/>
            <person name="Hayes R."/>
            <person name="Keri Z."/>
            <person name="Labutti K."/>
            <person name="Lipzen A."/>
            <person name="Lombard V."/>
            <person name="Magnuson J."/>
            <person name="Maillard F."/>
            <person name="Morin E."/>
            <person name="Murat C."/>
            <person name="Nolan M."/>
            <person name="Ohm R."/>
            <person name="Pangilinan J."/>
            <person name="Pereira M."/>
            <person name="Perotto S."/>
            <person name="Peter M."/>
            <person name="Riley R."/>
            <person name="Sitrit Y."/>
            <person name="Stielow B."/>
            <person name="Szollosi G."/>
            <person name="Zifcakova L."/>
            <person name="Stursova M."/>
            <person name="Spatafora J.W."/>
            <person name="Tedersoo L."/>
            <person name="Vaario L.-M."/>
            <person name="Yamada A."/>
            <person name="Yan M."/>
            <person name="Wang P."/>
            <person name="Xu J."/>
            <person name="Bruns T."/>
            <person name="Baldrian P."/>
            <person name="Vilgalys R."/>
            <person name="Henrissat B."/>
            <person name="Grigoriev I.V."/>
            <person name="Hibbett D."/>
            <person name="Nagy L.G."/>
            <person name="Martin F.M."/>
        </authorList>
    </citation>
    <scope>NUCLEOTIDE SEQUENCE</scope>
    <source>
        <strain evidence="3">UH-Tt-Lm1</strain>
    </source>
</reference>
<proteinExistence type="predicted"/>
<dbReference type="SUPFAM" id="SSF56112">
    <property type="entry name" value="Protein kinase-like (PK-like)"/>
    <property type="match status" value="1"/>
</dbReference>
<feature type="domain" description="Protein kinase" evidence="2">
    <location>
        <begin position="80"/>
        <end position="414"/>
    </location>
</feature>
<dbReference type="InterPro" id="IPR000719">
    <property type="entry name" value="Prot_kinase_dom"/>
</dbReference>
<accession>A0A9P6HQ92</accession>
<organism evidence="3 4">
    <name type="scientific">Thelephora terrestris</name>
    <dbReference type="NCBI Taxonomy" id="56493"/>
    <lineage>
        <taxon>Eukaryota</taxon>
        <taxon>Fungi</taxon>
        <taxon>Dikarya</taxon>
        <taxon>Basidiomycota</taxon>
        <taxon>Agaricomycotina</taxon>
        <taxon>Agaricomycetes</taxon>
        <taxon>Thelephorales</taxon>
        <taxon>Thelephoraceae</taxon>
        <taxon>Thelephora</taxon>
    </lineage>
</organism>
<evidence type="ECO:0000259" key="2">
    <source>
        <dbReference type="PROSITE" id="PS50011"/>
    </source>
</evidence>
<sequence length="423" mass="48741">MVRNRRPPLPPPRDLHRPLLNARATQSLSPTYSSPEVASSPGYDELDPSLYLNDTERWWRDHQPWLEQSGYLLRARYRPDWVPSWEGKGFFSKLHVYEDMVELPASSRRMHATRLSDGSRVHLYRVFKETSPEEVDIMHHLAGVKENHTIPILEVLKLNRKLRVLVVPSMRSCDDPWFENVGAAVGFLSQALEGIKSMHAHGIAHRSPKLSGDAIVYDPRASCHPKDSHPAETEANPSLARGAFGHSRTERDGTYYFADFHVAKRYHAGPTSKHKVKWADETTVMDYPFLTGNHLAPEFRTPENKCDPFKVDVYLLGDEIFRCFFQKYRGFDWLKPLVDDMCREDPKSRITAEEAYVRFLWLSASLDSSLLCGRLISRQKRDLTRRVIRKCGKELHIRRLLRELGLRDVANPSLASWLPVHAV</sequence>
<evidence type="ECO:0000313" key="3">
    <source>
        <dbReference type="EMBL" id="KAF9792535.1"/>
    </source>
</evidence>
<dbReference type="InterPro" id="IPR011009">
    <property type="entry name" value="Kinase-like_dom_sf"/>
</dbReference>
<name>A0A9P6HQ92_9AGAM</name>
<feature type="region of interest" description="Disordered" evidence="1">
    <location>
        <begin position="24"/>
        <end position="44"/>
    </location>
</feature>
<evidence type="ECO:0000313" key="4">
    <source>
        <dbReference type="Proteomes" id="UP000736335"/>
    </source>
</evidence>
<dbReference type="PROSITE" id="PS50011">
    <property type="entry name" value="PROTEIN_KINASE_DOM"/>
    <property type="match status" value="1"/>
</dbReference>
<dbReference type="GO" id="GO:0004672">
    <property type="term" value="F:protein kinase activity"/>
    <property type="evidence" value="ECO:0007669"/>
    <property type="project" value="InterPro"/>
</dbReference>
<reference evidence="3" key="1">
    <citation type="journal article" date="2020" name="Nat. Commun.">
        <title>Large-scale genome sequencing of mycorrhizal fungi provides insights into the early evolution of symbiotic traits.</title>
        <authorList>
            <person name="Miyauchi S."/>
            <person name="Kiss E."/>
            <person name="Kuo A."/>
            <person name="Drula E."/>
            <person name="Kohler A."/>
            <person name="Sanchez-Garcia M."/>
            <person name="Morin E."/>
            <person name="Andreopoulos B."/>
            <person name="Barry K.W."/>
            <person name="Bonito G."/>
            <person name="Buee M."/>
            <person name="Carver A."/>
            <person name="Chen C."/>
            <person name="Cichocki N."/>
            <person name="Clum A."/>
            <person name="Culley D."/>
            <person name="Crous P.W."/>
            <person name="Fauchery L."/>
            <person name="Girlanda M."/>
            <person name="Hayes R.D."/>
            <person name="Keri Z."/>
            <person name="LaButti K."/>
            <person name="Lipzen A."/>
            <person name="Lombard V."/>
            <person name="Magnuson J."/>
            <person name="Maillard F."/>
            <person name="Murat C."/>
            <person name="Nolan M."/>
            <person name="Ohm R.A."/>
            <person name="Pangilinan J."/>
            <person name="Pereira M.F."/>
            <person name="Perotto S."/>
            <person name="Peter M."/>
            <person name="Pfister S."/>
            <person name="Riley R."/>
            <person name="Sitrit Y."/>
            <person name="Stielow J.B."/>
            <person name="Szollosi G."/>
            <person name="Zifcakova L."/>
            <person name="Stursova M."/>
            <person name="Spatafora J.W."/>
            <person name="Tedersoo L."/>
            <person name="Vaario L.M."/>
            <person name="Yamada A."/>
            <person name="Yan M."/>
            <person name="Wang P."/>
            <person name="Xu J."/>
            <person name="Bruns T."/>
            <person name="Baldrian P."/>
            <person name="Vilgalys R."/>
            <person name="Dunand C."/>
            <person name="Henrissat B."/>
            <person name="Grigoriev I.V."/>
            <person name="Hibbett D."/>
            <person name="Nagy L.G."/>
            <person name="Martin F.M."/>
        </authorList>
    </citation>
    <scope>NUCLEOTIDE SEQUENCE</scope>
    <source>
        <strain evidence="3">UH-Tt-Lm1</strain>
    </source>
</reference>
<protein>
    <recommendedName>
        <fullName evidence="2">Protein kinase domain-containing protein</fullName>
    </recommendedName>
</protein>
<dbReference type="GO" id="GO:0005524">
    <property type="term" value="F:ATP binding"/>
    <property type="evidence" value="ECO:0007669"/>
    <property type="project" value="InterPro"/>
</dbReference>